<keyword evidence="2" id="KW-0472">Membrane</keyword>
<proteinExistence type="predicted"/>
<gene>
    <name evidence="4" type="ORF">H9804_09005</name>
</gene>
<organism evidence="4 5">
    <name type="scientific">Candidatus Mucispirillum faecigallinarum</name>
    <dbReference type="NCBI Taxonomy" id="2838699"/>
    <lineage>
        <taxon>Bacteria</taxon>
        <taxon>Pseudomonadati</taxon>
        <taxon>Deferribacterota</taxon>
        <taxon>Deferribacteres</taxon>
        <taxon>Deferribacterales</taxon>
        <taxon>Mucispirillaceae</taxon>
        <taxon>Mucispirillum</taxon>
    </lineage>
</organism>
<dbReference type="Pfam" id="PF02470">
    <property type="entry name" value="MlaD"/>
    <property type="match status" value="1"/>
</dbReference>
<feature type="transmembrane region" description="Helical" evidence="2">
    <location>
        <begin position="12"/>
        <end position="33"/>
    </location>
</feature>
<reference evidence="4" key="2">
    <citation type="submission" date="2021-04" db="EMBL/GenBank/DDBJ databases">
        <authorList>
            <person name="Gilroy R."/>
        </authorList>
    </citation>
    <scope>NUCLEOTIDE SEQUENCE</scope>
    <source>
        <strain evidence="4">ChiW4-1371</strain>
    </source>
</reference>
<reference evidence="4" key="1">
    <citation type="journal article" date="2021" name="PeerJ">
        <title>Extensive microbial diversity within the chicken gut microbiome revealed by metagenomics and culture.</title>
        <authorList>
            <person name="Gilroy R."/>
            <person name="Ravi A."/>
            <person name="Getino M."/>
            <person name="Pursley I."/>
            <person name="Horton D.L."/>
            <person name="Alikhan N.F."/>
            <person name="Baker D."/>
            <person name="Gharbi K."/>
            <person name="Hall N."/>
            <person name="Watson M."/>
            <person name="Adriaenssens E.M."/>
            <person name="Foster-Nyarko E."/>
            <person name="Jarju S."/>
            <person name="Secka A."/>
            <person name="Antonio M."/>
            <person name="Oren A."/>
            <person name="Chaudhuri R.R."/>
            <person name="La Ragione R."/>
            <person name="Hildebrand F."/>
            <person name="Pallen M.J."/>
        </authorList>
    </citation>
    <scope>NUCLEOTIDE SEQUENCE</scope>
    <source>
        <strain evidence="4">ChiW4-1371</strain>
    </source>
</reference>
<feature type="coiled-coil region" evidence="1">
    <location>
        <begin position="276"/>
        <end position="303"/>
    </location>
</feature>
<protein>
    <submittedName>
        <fullName evidence="4">MCE family protein</fullName>
    </submittedName>
</protein>
<evidence type="ECO:0000313" key="4">
    <source>
        <dbReference type="EMBL" id="HIZ90074.1"/>
    </source>
</evidence>
<dbReference type="AlphaFoldDB" id="A0A9D2GVC9"/>
<keyword evidence="2" id="KW-1133">Transmembrane helix</keyword>
<evidence type="ECO:0000313" key="5">
    <source>
        <dbReference type="Proteomes" id="UP000824176"/>
    </source>
</evidence>
<feature type="domain" description="Mce/MlaD" evidence="3">
    <location>
        <begin position="41"/>
        <end position="117"/>
    </location>
</feature>
<sequence>MADPRFKNLEIKVGLFVVIAVVIIIALVIAIGISRDIFTTKVYIDVYTDTGENLAKGMPVKYAGFQIARVNDLALQDDGRVIMQIGIPTKYVKWIRQDSVFSLSLQNIIGSSYIDVKTNLQSEAPNIETGSIFSLKRDQGLQGIIEQVTPVVADLREIVASVNTILIRFADKDGDFNKLMRGLGSLGSDIANKEGSLGYLRSDVVQNEIANFLQDLRSFSESAVRMAHNVESGSVTLKRSLEVFDEHSEPIVVGTNEVVNEVQNMVRIIAPIVSRLDQVAANLERASQNAADGTENLDELRSEIQSIVESGNELILKIQNTWPISIGNEKTPEKVPLK</sequence>
<evidence type="ECO:0000259" key="3">
    <source>
        <dbReference type="Pfam" id="PF02470"/>
    </source>
</evidence>
<evidence type="ECO:0000256" key="2">
    <source>
        <dbReference type="SAM" id="Phobius"/>
    </source>
</evidence>
<comment type="caution">
    <text evidence="4">The sequence shown here is derived from an EMBL/GenBank/DDBJ whole genome shotgun (WGS) entry which is preliminary data.</text>
</comment>
<name>A0A9D2GVC9_9BACT</name>
<dbReference type="PANTHER" id="PTHR33371">
    <property type="entry name" value="INTERMEMBRANE PHOSPHOLIPID TRANSPORT SYSTEM BINDING PROTEIN MLAD-RELATED"/>
    <property type="match status" value="1"/>
</dbReference>
<evidence type="ECO:0000256" key="1">
    <source>
        <dbReference type="SAM" id="Coils"/>
    </source>
</evidence>
<keyword evidence="1" id="KW-0175">Coiled coil</keyword>
<dbReference type="EMBL" id="DXAQ01000133">
    <property type="protein sequence ID" value="HIZ90074.1"/>
    <property type="molecule type" value="Genomic_DNA"/>
</dbReference>
<dbReference type="Proteomes" id="UP000824176">
    <property type="component" value="Unassembled WGS sequence"/>
</dbReference>
<dbReference type="InterPro" id="IPR003399">
    <property type="entry name" value="Mce/MlaD"/>
</dbReference>
<dbReference type="Gene3D" id="1.10.287.950">
    <property type="entry name" value="Methyl-accepting chemotaxis protein"/>
    <property type="match status" value="1"/>
</dbReference>
<keyword evidence="2" id="KW-0812">Transmembrane</keyword>
<dbReference type="PANTHER" id="PTHR33371:SF4">
    <property type="entry name" value="INTERMEMBRANE PHOSPHOLIPID TRANSPORT SYSTEM BINDING PROTEIN MLAD"/>
    <property type="match status" value="1"/>
</dbReference>
<accession>A0A9D2GVC9</accession>
<dbReference type="InterPro" id="IPR052336">
    <property type="entry name" value="MlaD_Phospholipid_Transporter"/>
</dbReference>